<dbReference type="RefSeq" id="WP_044087108.1">
    <property type="nucleotide sequence ID" value="NZ_ATLK01000001.1"/>
</dbReference>
<proteinExistence type="inferred from homology"/>
<name>A0A080N2Y9_9BIFI</name>
<dbReference type="STRING" id="1341695.BBOMB_0805"/>
<accession>A0A080N2Y9</accession>
<dbReference type="InterPro" id="IPR049874">
    <property type="entry name" value="ROK_cs"/>
</dbReference>
<dbReference type="OrthoDB" id="9810372at2"/>
<dbReference type="InterPro" id="IPR000600">
    <property type="entry name" value="ROK"/>
</dbReference>
<dbReference type="SUPFAM" id="SSF53067">
    <property type="entry name" value="Actin-like ATPase domain"/>
    <property type="match status" value="1"/>
</dbReference>
<sequence length="370" mass="39073">MKVSQSVTKALPSAVRTHNSSAVLKLLYRGAMSRADVARELGLTRVVVSDIVADLIEDGLVVEHGVRDAKGPGKRGRMLHLDEDSRSLVVLDLSQPHVLGGAVMNLAGRVLGRLDEPVDGEGAVDLRSVVRLCEDLAQRAETPLLGVGISCPGIVRAQGVVAEATNLGWHEVNLRSRVAGALGVPVFVENDANAEAVAEWRFGEGGPDLLLLQLSNGIGAGLMLSGHLVTGCAMQAGEIGHVVVEPGGRPCNCGKRGCLEAEVNAPLLLHDIRERADRRDAILARAGRYLGRALCLPVALVDVPEVMVLGDSRVVGRTLLDAMQQELNAAVSTRFRKGVSVRRSTLGDDANLLGACALVLDHWLEGGEGL</sequence>
<dbReference type="PROSITE" id="PS01125">
    <property type="entry name" value="ROK"/>
    <property type="match status" value="1"/>
</dbReference>
<organism evidence="2 3">
    <name type="scientific">Bifidobacterium bombi DSM 19703</name>
    <dbReference type="NCBI Taxonomy" id="1341695"/>
    <lineage>
        <taxon>Bacteria</taxon>
        <taxon>Bacillati</taxon>
        <taxon>Actinomycetota</taxon>
        <taxon>Actinomycetes</taxon>
        <taxon>Bifidobacteriales</taxon>
        <taxon>Bifidobacteriaceae</taxon>
        <taxon>Bifidobacterium</taxon>
    </lineage>
</organism>
<dbReference type="EC" id="2.7.1.2" evidence="2"/>
<dbReference type="PANTHER" id="PTHR18964:SF149">
    <property type="entry name" value="BIFUNCTIONAL UDP-N-ACETYLGLUCOSAMINE 2-EPIMERASE_N-ACETYLMANNOSAMINE KINASE"/>
    <property type="match status" value="1"/>
</dbReference>
<dbReference type="Proteomes" id="UP000028730">
    <property type="component" value="Unassembled WGS sequence"/>
</dbReference>
<dbReference type="EMBL" id="ATLK01000001">
    <property type="protein sequence ID" value="KFF31443.1"/>
    <property type="molecule type" value="Genomic_DNA"/>
</dbReference>
<dbReference type="InterPro" id="IPR043129">
    <property type="entry name" value="ATPase_NBD"/>
</dbReference>
<keyword evidence="2" id="KW-0808">Transferase</keyword>
<evidence type="ECO:0000313" key="2">
    <source>
        <dbReference type="EMBL" id="KFF31443.1"/>
    </source>
</evidence>
<reference evidence="2 3" key="1">
    <citation type="journal article" date="2014" name="Appl. Environ. Microbiol.">
        <title>Genomic encyclopedia of type strains of the genus Bifidobacterium.</title>
        <authorList>
            <person name="Milani C."/>
            <person name="Lugli G.A."/>
            <person name="Duranti S."/>
            <person name="Turroni F."/>
            <person name="Bottacini F."/>
            <person name="Mangifesta M."/>
            <person name="Sanchez B."/>
            <person name="Viappiani A."/>
            <person name="Mancabelli L."/>
            <person name="Taminiau B."/>
            <person name="Delcenserie V."/>
            <person name="Barrangou R."/>
            <person name="Margolles A."/>
            <person name="van Sinderen D."/>
            <person name="Ventura M."/>
        </authorList>
    </citation>
    <scope>NUCLEOTIDE SEQUENCE [LARGE SCALE GENOMIC DNA]</scope>
    <source>
        <strain evidence="2 3">DSM 19703</strain>
    </source>
</reference>
<dbReference type="AlphaFoldDB" id="A0A080N2Y9"/>
<dbReference type="Gene3D" id="1.10.10.10">
    <property type="entry name" value="Winged helix-like DNA-binding domain superfamily/Winged helix DNA-binding domain"/>
    <property type="match status" value="1"/>
</dbReference>
<dbReference type="InterPro" id="IPR036388">
    <property type="entry name" value="WH-like_DNA-bd_sf"/>
</dbReference>
<evidence type="ECO:0000313" key="3">
    <source>
        <dbReference type="Proteomes" id="UP000028730"/>
    </source>
</evidence>
<dbReference type="SUPFAM" id="SSF46785">
    <property type="entry name" value="Winged helix' DNA-binding domain"/>
    <property type="match status" value="1"/>
</dbReference>
<gene>
    <name evidence="2" type="ORF">BBOMB_0805</name>
</gene>
<protein>
    <submittedName>
        <fullName evidence="2">ROK family protein</fullName>
        <ecNumber evidence="2">2.7.1.2</ecNumber>
    </submittedName>
</protein>
<dbReference type="PANTHER" id="PTHR18964">
    <property type="entry name" value="ROK (REPRESSOR, ORF, KINASE) FAMILY"/>
    <property type="match status" value="1"/>
</dbReference>
<keyword evidence="3" id="KW-1185">Reference proteome</keyword>
<dbReference type="GO" id="GO:0004340">
    <property type="term" value="F:glucokinase activity"/>
    <property type="evidence" value="ECO:0007669"/>
    <property type="project" value="UniProtKB-EC"/>
</dbReference>
<evidence type="ECO:0000256" key="1">
    <source>
        <dbReference type="ARBA" id="ARBA00006479"/>
    </source>
</evidence>
<dbReference type="InterPro" id="IPR036390">
    <property type="entry name" value="WH_DNA-bd_sf"/>
</dbReference>
<dbReference type="Gene3D" id="3.30.420.40">
    <property type="match status" value="2"/>
</dbReference>
<comment type="caution">
    <text evidence="2">The sequence shown here is derived from an EMBL/GenBank/DDBJ whole genome shotgun (WGS) entry which is preliminary data.</text>
</comment>
<dbReference type="Pfam" id="PF00480">
    <property type="entry name" value="ROK"/>
    <property type="match status" value="1"/>
</dbReference>
<comment type="similarity">
    <text evidence="1">Belongs to the ROK (NagC/XylR) family.</text>
</comment>
<dbReference type="eggNOG" id="COG1940">
    <property type="taxonomic scope" value="Bacteria"/>
</dbReference>